<dbReference type="InterPro" id="IPR029062">
    <property type="entry name" value="Class_I_gatase-like"/>
</dbReference>
<comment type="caution">
    <text evidence="3">The sequence shown here is derived from an EMBL/GenBank/DDBJ whole genome shotgun (WGS) entry which is preliminary data.</text>
</comment>
<dbReference type="PANTHER" id="PTHR37947:SF2">
    <property type="entry name" value="VON WILLEBRAND FACTOR TYPE A"/>
    <property type="match status" value="1"/>
</dbReference>
<evidence type="ECO:0000259" key="2">
    <source>
        <dbReference type="PROSITE" id="PS50234"/>
    </source>
</evidence>
<evidence type="ECO:0000313" key="3">
    <source>
        <dbReference type="EMBL" id="GEP42925.1"/>
    </source>
</evidence>
<dbReference type="PROSITE" id="PS50234">
    <property type="entry name" value="VWFA"/>
    <property type="match status" value="1"/>
</dbReference>
<dbReference type="Pfam" id="PF13768">
    <property type="entry name" value="VWA_3"/>
    <property type="match status" value="1"/>
</dbReference>
<dbReference type="SUPFAM" id="SSF52317">
    <property type="entry name" value="Class I glutamine amidotransferase-like"/>
    <property type="match status" value="1"/>
</dbReference>
<dbReference type="InterPro" id="IPR002035">
    <property type="entry name" value="VWF_A"/>
</dbReference>
<dbReference type="CDD" id="cd00198">
    <property type="entry name" value="vWFA"/>
    <property type="match status" value="1"/>
</dbReference>
<proteinExistence type="predicted"/>
<dbReference type="RefSeq" id="WP_146850509.1">
    <property type="nucleotide sequence ID" value="NZ_BKAG01000013.1"/>
</dbReference>
<dbReference type="Pfam" id="PF00092">
    <property type="entry name" value="VWA"/>
    <property type="match status" value="1"/>
</dbReference>
<feature type="domain" description="VWFA" evidence="2">
    <location>
        <begin position="412"/>
        <end position="578"/>
    </location>
</feature>
<dbReference type="EMBL" id="BKAG01000013">
    <property type="protein sequence ID" value="GEP42925.1"/>
    <property type="molecule type" value="Genomic_DNA"/>
</dbReference>
<feature type="transmembrane region" description="Helical" evidence="1">
    <location>
        <begin position="36"/>
        <end position="55"/>
    </location>
</feature>
<dbReference type="AlphaFoldDB" id="A0A512M880"/>
<dbReference type="Proteomes" id="UP000321577">
    <property type="component" value="Unassembled WGS sequence"/>
</dbReference>
<keyword evidence="1" id="KW-0472">Membrane</keyword>
<evidence type="ECO:0000256" key="1">
    <source>
        <dbReference type="SAM" id="Phobius"/>
    </source>
</evidence>
<dbReference type="InterPro" id="IPR010768">
    <property type="entry name" value="GATase1-like"/>
</dbReference>
<keyword evidence="1" id="KW-0812">Transmembrane</keyword>
<reference evidence="3 4" key="1">
    <citation type="submission" date="2019-07" db="EMBL/GenBank/DDBJ databases">
        <title>Whole genome shotgun sequence of Brevifollis gellanilyticus NBRC 108608.</title>
        <authorList>
            <person name="Hosoyama A."/>
            <person name="Uohara A."/>
            <person name="Ohji S."/>
            <person name="Ichikawa N."/>
        </authorList>
    </citation>
    <scope>NUCLEOTIDE SEQUENCE [LARGE SCALE GENOMIC DNA]</scope>
    <source>
        <strain evidence="3 4">NBRC 108608</strain>
    </source>
</reference>
<keyword evidence="4" id="KW-1185">Reference proteome</keyword>
<organism evidence="3 4">
    <name type="scientific">Brevifollis gellanilyticus</name>
    <dbReference type="NCBI Taxonomy" id="748831"/>
    <lineage>
        <taxon>Bacteria</taxon>
        <taxon>Pseudomonadati</taxon>
        <taxon>Verrucomicrobiota</taxon>
        <taxon>Verrucomicrobiia</taxon>
        <taxon>Verrucomicrobiales</taxon>
        <taxon>Verrucomicrobiaceae</taxon>
    </lineage>
</organism>
<sequence>MDWAHPKLLLLALPAFALLLWFESRSVHPMAGLRKRLLLIVRAVIVLLALLALAGPARVTQTGKKALGIIVDASQSMGEEGLTKALNAAQAVQKQAGGSAETFLVRLGSQPELLNTDTPLDLKQQLQWQKDRGGDSHYSAAIDYALALFPAGASRDLVVIGDGHETRGSLLAAARDAAVSGTRLHAMPIAGPQKPDARVLQLAPNRSRLTEGATLKLTAQLESTIEAQGTLKLYENGVQVEQRSVSLKPGKPQSETFTRTPGVRNIYKYRAVLEGIAGDTLPANNDALTLVDVRGRLRLLYIESDPTEGQYLMQAMEKEGVQLELRQPGGIPSTLDALSGYDGIVISDVPAHQLGEPTMNAMRDYVDKLGGGLVMLGGPQSFGVGGYYRTPIEEILPVRLKSPDEEEKQSAAVALVIDRSGSMAGEKLEMAKSAAIATAEVLGKNDFIGVFAFDSEAHVVAPMTRLTSTAAVAGQIAAVASGGGTNLQPAFEQARTALQRVKAKVKHMIILTDGQTSGGGYEGLASQCRGEGMTVSTVAIGEGSHVALLQAIASAGGGQSYSTMDAATITRIFTQDTLMHTGRMIREEPFQSKYAEKHPMLAGFDNWETTTPALLGYVKTLRKSTAQIPLVTDLGDPLLAHWRFGLGKVTAFTSDAKSRWASLWITRWPGFSRFWSQVLRETARPPQGRHMDLSAETDGDEARLRVDLQEDAGTRANDARVDAEIFFVAADALGAPLKMLQKIPLSQSGPGLYEGSFRPDQPGVYLVRAQSGAEMVSAGLVHNPSSEASLGTVNEALLQEAVKITGGTLMTSAALPDLSTTRAVQYVELWPPLVIALLLLFLLDVGIRRWEHVQGIWEMFTARGKASTP</sequence>
<dbReference type="OrthoDB" id="9781333at2"/>
<dbReference type="Gene3D" id="3.40.50.410">
    <property type="entry name" value="von Willebrand factor, type A domain"/>
    <property type="match status" value="2"/>
</dbReference>
<dbReference type="SUPFAM" id="SSF53300">
    <property type="entry name" value="vWA-like"/>
    <property type="match status" value="2"/>
</dbReference>
<dbReference type="Gene3D" id="3.40.50.880">
    <property type="match status" value="1"/>
</dbReference>
<accession>A0A512M880</accession>
<keyword evidence="1" id="KW-1133">Transmembrane helix</keyword>
<gene>
    <name evidence="3" type="ORF">BGE01nite_22160</name>
</gene>
<dbReference type="SMART" id="SM00327">
    <property type="entry name" value="VWA"/>
    <property type="match status" value="2"/>
</dbReference>
<dbReference type="PANTHER" id="PTHR37947">
    <property type="entry name" value="BLL2462 PROTEIN"/>
    <property type="match status" value="1"/>
</dbReference>
<dbReference type="Pfam" id="PF07090">
    <property type="entry name" value="GATase1_like"/>
    <property type="match status" value="1"/>
</dbReference>
<evidence type="ECO:0000313" key="4">
    <source>
        <dbReference type="Proteomes" id="UP000321577"/>
    </source>
</evidence>
<protein>
    <submittedName>
        <fullName evidence="3">Chloride channel protein</fullName>
    </submittedName>
</protein>
<dbReference type="InterPro" id="IPR036465">
    <property type="entry name" value="vWFA_dom_sf"/>
</dbReference>
<name>A0A512M880_9BACT</name>